<evidence type="ECO:0000313" key="2">
    <source>
        <dbReference type="EMBL" id="MDQ0289218.1"/>
    </source>
</evidence>
<name>A0AAE3VEX1_9BACT</name>
<keyword evidence="1" id="KW-0812">Transmembrane</keyword>
<keyword evidence="1" id="KW-1133">Transmembrane helix</keyword>
<evidence type="ECO:0000313" key="3">
    <source>
        <dbReference type="Proteomes" id="UP001238163"/>
    </source>
</evidence>
<comment type="caution">
    <text evidence="2">The sequence shown here is derived from an EMBL/GenBank/DDBJ whole genome shotgun (WGS) entry which is preliminary data.</text>
</comment>
<feature type="transmembrane region" description="Helical" evidence="1">
    <location>
        <begin position="124"/>
        <end position="144"/>
    </location>
</feature>
<dbReference type="AlphaFoldDB" id="A0AAE3VEX1"/>
<reference evidence="2" key="1">
    <citation type="submission" date="2023-07" db="EMBL/GenBank/DDBJ databases">
        <title>Genomic Encyclopedia of Type Strains, Phase IV (KMG-IV): sequencing the most valuable type-strain genomes for metagenomic binning, comparative biology and taxonomic classification.</title>
        <authorList>
            <person name="Goeker M."/>
        </authorList>
    </citation>
    <scope>NUCLEOTIDE SEQUENCE</scope>
    <source>
        <strain evidence="2">DSM 24202</strain>
    </source>
</reference>
<sequence length="567" mass="61306">MSNAWFERPQAGPSAAKALVGIGMVFCLPSVLISLLFYLYLPQIQGASRAPYAAVYEMGLMAILIGFIIGLSMIYQYWTDVLARTYQRSQLWATLWLLPIVVLGPLYYHLAVLLVAFKQRQRRAAYWSFLGVIGGCGQWLAIIWGLSGAFGINFQIGFWFSLCGIAAYLAATQALTQLVGSDGFSRRTIAAAWALTLTWFALQAWHCILTLDAEQRNAVEQLQLASAHGNDLVRSALNVRSGFGANGDNAAPVGALGEILAGVSAAELDAAQPVANADAAGAASPALSAGEPARIGQWLEENRSVVAQLNALSDGPTLSLGLDYGESSLADIYTCESGAWMQLWTAARIYRLQALQALEEGDGALLAQTLRRQAWLRDSAGAVPSMVFHHLAVTIERQRLVVVAAALDRKLLAADARVALKADLVTAVGRHAAQQKNALFRDALDMLAAIDYLSFSPLARRQATNTTGVVGGLTRFGRYLPGFQALGGVLCNPIHWAMQRDLAWYFAKQHELLSALAKGSDEPVALNVDDTPGYAYLSGFMLLQSSQMLQVDALLADSRREAIRRLD</sequence>
<protein>
    <submittedName>
        <fullName evidence="2">Uncharacterized protein</fullName>
    </submittedName>
</protein>
<evidence type="ECO:0000256" key="1">
    <source>
        <dbReference type="SAM" id="Phobius"/>
    </source>
</evidence>
<feature type="transmembrane region" description="Helical" evidence="1">
    <location>
        <begin position="156"/>
        <end position="176"/>
    </location>
</feature>
<dbReference type="EMBL" id="JAUSVL010000001">
    <property type="protein sequence ID" value="MDQ0289218.1"/>
    <property type="molecule type" value="Genomic_DNA"/>
</dbReference>
<feature type="transmembrane region" description="Helical" evidence="1">
    <location>
        <begin position="20"/>
        <end position="41"/>
    </location>
</feature>
<proteinExistence type="predicted"/>
<keyword evidence="3" id="KW-1185">Reference proteome</keyword>
<feature type="transmembrane region" description="Helical" evidence="1">
    <location>
        <begin position="53"/>
        <end position="75"/>
    </location>
</feature>
<keyword evidence="1" id="KW-0472">Membrane</keyword>
<organism evidence="2 3">
    <name type="scientific">Oligosphaera ethanolica</name>
    <dbReference type="NCBI Taxonomy" id="760260"/>
    <lineage>
        <taxon>Bacteria</taxon>
        <taxon>Pseudomonadati</taxon>
        <taxon>Lentisphaerota</taxon>
        <taxon>Oligosphaeria</taxon>
        <taxon>Oligosphaerales</taxon>
        <taxon>Oligosphaeraceae</taxon>
        <taxon>Oligosphaera</taxon>
    </lineage>
</organism>
<accession>A0AAE3VEX1</accession>
<dbReference type="RefSeq" id="WP_307260584.1">
    <property type="nucleotide sequence ID" value="NZ_JAUSVL010000001.1"/>
</dbReference>
<dbReference type="Proteomes" id="UP001238163">
    <property type="component" value="Unassembled WGS sequence"/>
</dbReference>
<feature type="transmembrane region" description="Helical" evidence="1">
    <location>
        <begin position="188"/>
        <end position="206"/>
    </location>
</feature>
<gene>
    <name evidence="2" type="ORF">J3R75_001325</name>
</gene>
<feature type="transmembrane region" description="Helical" evidence="1">
    <location>
        <begin position="95"/>
        <end position="117"/>
    </location>
</feature>